<evidence type="ECO:0000313" key="3">
    <source>
        <dbReference type="Proteomes" id="UP000284702"/>
    </source>
</evidence>
<dbReference type="Proteomes" id="UP000284702">
    <property type="component" value="Unassembled WGS sequence"/>
</dbReference>
<accession>A0A3R7WB56</accession>
<feature type="compositionally biased region" description="Low complexity" evidence="1">
    <location>
        <begin position="244"/>
        <end position="254"/>
    </location>
</feature>
<sequence length="599" mass="64447">MASPSGRKTSSKIAALQGNLGALNLNAFRPPPARKSHTVSAMTTGEDYDYERTMKTGVSVPGMSGGIPMVGLTRPGVALPGLASNEPAVLTSAPEPEPAAVSHATLTRATGPKRRAPTKPKAAAISSSDTTTLSTDDDAPLFPTSSDASPSIPVVAAVVVSAPSPKHVAQTTTSELPRRPSIGLFGALPSQPPSALSGDASSGDTKRPTSGAIPASSLFGSAVEKRPSGGESSSLFSTPPPPHAAAVSVPHPASLFGTDVDDEDESSDEWDDDKPATTSQAHATPPLFTAIKQPPPPPPAVPHPATSKTFSASNLFGASDSDDDDAEGGYRPCLLTSAMVDTIQGWVESGPHMTLQEVKDRVQIELGVQVSTTTLHRELDKRVFTYNDDEPVQANDVTQKRQDYVRAFRALSRQGKIPIWMGKKTFNLFSSRVTKKARAKREKRPSAGSTRGNVHVLWRHVHLELCLLRTQAWRVQYADANQSLERMLRAARAHYGRLDDIVVIADNAPWYSRIANVFEEDEFSAATVLRLGAYSSMLNPIEHLWAEVSAHIKTLVRERLEVFMGLPPHGLTRHEFRILLLEHIVEQVLDGKQCFSFVL</sequence>
<organism evidence="2 3">
    <name type="scientific">Aphanomyces astaci</name>
    <name type="common">Crayfish plague agent</name>
    <dbReference type="NCBI Taxonomy" id="112090"/>
    <lineage>
        <taxon>Eukaryota</taxon>
        <taxon>Sar</taxon>
        <taxon>Stramenopiles</taxon>
        <taxon>Oomycota</taxon>
        <taxon>Saprolegniomycetes</taxon>
        <taxon>Saprolegniales</taxon>
        <taxon>Verrucalvaceae</taxon>
        <taxon>Aphanomyces</taxon>
    </lineage>
</organism>
<feature type="region of interest" description="Disordered" evidence="1">
    <location>
        <begin position="163"/>
        <end position="309"/>
    </location>
</feature>
<dbReference type="VEuPathDB" id="FungiDB:H257_02994"/>
<dbReference type="GO" id="GO:0003676">
    <property type="term" value="F:nucleic acid binding"/>
    <property type="evidence" value="ECO:0007669"/>
    <property type="project" value="InterPro"/>
</dbReference>
<feature type="compositionally biased region" description="Low complexity" evidence="1">
    <location>
        <begin position="119"/>
        <end position="134"/>
    </location>
</feature>
<evidence type="ECO:0000256" key="1">
    <source>
        <dbReference type="SAM" id="MobiDB-lite"/>
    </source>
</evidence>
<keyword evidence="3" id="KW-1185">Reference proteome</keyword>
<dbReference type="EMBL" id="MZMZ02003631">
    <property type="protein sequence ID" value="RQM21185.1"/>
    <property type="molecule type" value="Genomic_DNA"/>
</dbReference>
<protein>
    <recommendedName>
        <fullName evidence="4">Tc1-like transposase DDE domain-containing protein</fullName>
    </recommendedName>
</protein>
<evidence type="ECO:0008006" key="4">
    <source>
        <dbReference type="Google" id="ProtNLM"/>
    </source>
</evidence>
<proteinExistence type="predicted"/>
<comment type="caution">
    <text evidence="2">The sequence shown here is derived from an EMBL/GenBank/DDBJ whole genome shotgun (WGS) entry which is preliminary data.</text>
</comment>
<feature type="region of interest" description="Disordered" evidence="1">
    <location>
        <begin position="88"/>
        <end position="148"/>
    </location>
</feature>
<reference evidence="2" key="1">
    <citation type="submission" date="2018-07" db="EMBL/GenBank/DDBJ databases">
        <title>Annotation of Aphanomyces astaci genome assembly.</title>
        <authorList>
            <person name="Studholme D.J."/>
        </authorList>
    </citation>
    <scope>NUCLEOTIDE SEQUENCE [LARGE SCALE GENOMIC DNA]</scope>
    <source>
        <strain evidence="2">Pc</strain>
    </source>
</reference>
<dbReference type="Gene3D" id="3.30.420.10">
    <property type="entry name" value="Ribonuclease H-like superfamily/Ribonuclease H"/>
    <property type="match status" value="1"/>
</dbReference>
<dbReference type="InterPro" id="IPR036397">
    <property type="entry name" value="RNaseH_sf"/>
</dbReference>
<evidence type="ECO:0000313" key="2">
    <source>
        <dbReference type="EMBL" id="RQM21185.1"/>
    </source>
</evidence>
<gene>
    <name evidence="2" type="ORF">B5M09_005657</name>
</gene>
<name>A0A3R7WB56_APHAT</name>
<feature type="compositionally biased region" description="Acidic residues" evidence="1">
    <location>
        <begin position="259"/>
        <end position="272"/>
    </location>
</feature>
<feature type="region of interest" description="Disordered" evidence="1">
    <location>
        <begin position="25"/>
        <end position="44"/>
    </location>
</feature>
<dbReference type="AlphaFoldDB" id="A0A3R7WB56"/>
<feature type="compositionally biased region" description="Pro residues" evidence="1">
    <location>
        <begin position="293"/>
        <end position="302"/>
    </location>
</feature>